<dbReference type="InterPro" id="IPR000421">
    <property type="entry name" value="FA58C"/>
</dbReference>
<dbReference type="RefSeq" id="WP_260978951.1">
    <property type="nucleotide sequence ID" value="NZ_JAODBU010000011.1"/>
</dbReference>
<evidence type="ECO:0000256" key="2">
    <source>
        <dbReference type="SAM" id="SignalP"/>
    </source>
</evidence>
<keyword evidence="1" id="KW-0378">Hydrolase</keyword>
<gene>
    <name evidence="4" type="ORF">N5B56_11055</name>
</gene>
<dbReference type="InterPro" id="IPR008979">
    <property type="entry name" value="Galactose-bd-like_sf"/>
</dbReference>
<dbReference type="Proteomes" id="UP001431199">
    <property type="component" value="Unassembled WGS sequence"/>
</dbReference>
<comment type="caution">
    <text evidence="4">The sequence shown here is derived from an EMBL/GenBank/DDBJ whole genome shotgun (WGS) entry which is preliminary data.</text>
</comment>
<proteinExistence type="predicted"/>
<reference evidence="4" key="1">
    <citation type="submission" date="2022-09" db="EMBL/GenBank/DDBJ databases">
        <title>Eubacterium sp. LFL-14 isolated from human feces.</title>
        <authorList>
            <person name="Liu F."/>
        </authorList>
    </citation>
    <scope>NUCLEOTIDE SEQUENCE</scope>
    <source>
        <strain evidence="4">LFL-14</strain>
    </source>
</reference>
<name>A0ABT2M3Y1_9FIRM</name>
<feature type="chain" id="PRO_5045724760" evidence="2">
    <location>
        <begin position="25"/>
        <end position="206"/>
    </location>
</feature>
<evidence type="ECO:0000256" key="1">
    <source>
        <dbReference type="ARBA" id="ARBA00023295"/>
    </source>
</evidence>
<evidence type="ECO:0000259" key="3">
    <source>
        <dbReference type="PROSITE" id="PS50022"/>
    </source>
</evidence>
<dbReference type="PROSITE" id="PS50022">
    <property type="entry name" value="FA58C_3"/>
    <property type="match status" value="1"/>
</dbReference>
<dbReference type="SUPFAM" id="SSF49785">
    <property type="entry name" value="Galactose-binding domain-like"/>
    <property type="match status" value="1"/>
</dbReference>
<organism evidence="4 5">
    <name type="scientific">Eubacterium album</name>
    <dbReference type="NCBI Taxonomy" id="2978477"/>
    <lineage>
        <taxon>Bacteria</taxon>
        <taxon>Bacillati</taxon>
        <taxon>Bacillota</taxon>
        <taxon>Clostridia</taxon>
        <taxon>Eubacteriales</taxon>
        <taxon>Eubacteriaceae</taxon>
        <taxon>Eubacterium</taxon>
    </lineage>
</organism>
<feature type="domain" description="F5/8 type C" evidence="3">
    <location>
        <begin position="53"/>
        <end position="204"/>
    </location>
</feature>
<keyword evidence="1" id="KW-0326">Glycosidase</keyword>
<dbReference type="EMBL" id="JAODBU010000011">
    <property type="protein sequence ID" value="MCT7399616.1"/>
    <property type="molecule type" value="Genomic_DNA"/>
</dbReference>
<dbReference type="Pfam" id="PF00754">
    <property type="entry name" value="F5_F8_type_C"/>
    <property type="match status" value="1"/>
</dbReference>
<keyword evidence="5" id="KW-1185">Reference proteome</keyword>
<dbReference type="Gene3D" id="2.60.120.260">
    <property type="entry name" value="Galactose-binding domain-like"/>
    <property type="match status" value="1"/>
</dbReference>
<protein>
    <submittedName>
        <fullName evidence="4">Discoidin domain-containing protein</fullName>
    </submittedName>
</protein>
<accession>A0ABT2M3Y1</accession>
<evidence type="ECO:0000313" key="4">
    <source>
        <dbReference type="EMBL" id="MCT7399616.1"/>
    </source>
</evidence>
<feature type="signal peptide" evidence="2">
    <location>
        <begin position="1"/>
        <end position="24"/>
    </location>
</feature>
<sequence>MKKKFIIIIGCLAVVCAVMSAVVAVGNSSVKMSNKNLTVVTAPDQKEAMENDAFKEEEYVAPEIDGTNVALDGRADANGFNDVYRAPNIIDGSRLTYWEGSQNEESQIISVDLKDSYTIHTVVVGLNPAQIWGKRTQTFKIEASDDGQNYTEVIPSKDYDFDPKTGNQVIIDIDNVKMQYIRLTFTKNTGAVAGQIAELEVYTNDK</sequence>
<evidence type="ECO:0000313" key="5">
    <source>
        <dbReference type="Proteomes" id="UP001431199"/>
    </source>
</evidence>
<keyword evidence="2" id="KW-0732">Signal</keyword>